<protein>
    <submittedName>
        <fullName evidence="1">DNA-binding protein</fullName>
    </submittedName>
</protein>
<dbReference type="EMBL" id="JAGQDC010000021">
    <property type="protein sequence ID" value="MCL1031399.1"/>
    <property type="molecule type" value="Genomic_DNA"/>
</dbReference>
<proteinExistence type="predicted"/>
<name>A0ABT0KI28_9GAMM</name>
<organism evidence="1 2">
    <name type="scientific">Serratia silvae</name>
    <dbReference type="NCBI Taxonomy" id="2824122"/>
    <lineage>
        <taxon>Bacteria</taxon>
        <taxon>Pseudomonadati</taxon>
        <taxon>Pseudomonadota</taxon>
        <taxon>Gammaproteobacteria</taxon>
        <taxon>Enterobacterales</taxon>
        <taxon>Yersiniaceae</taxon>
        <taxon>Serratia</taxon>
    </lineage>
</organism>
<dbReference type="RefSeq" id="WP_248947411.1">
    <property type="nucleotide sequence ID" value="NZ_CBCSGY010000016.1"/>
</dbReference>
<evidence type="ECO:0000313" key="2">
    <source>
        <dbReference type="Proteomes" id="UP001165275"/>
    </source>
</evidence>
<dbReference type="Proteomes" id="UP001165275">
    <property type="component" value="Unassembled WGS sequence"/>
</dbReference>
<comment type="caution">
    <text evidence="1">The sequence shown here is derived from an EMBL/GenBank/DDBJ whole genome shotgun (WGS) entry which is preliminary data.</text>
</comment>
<accession>A0ABT0KI28</accession>
<reference evidence="1" key="1">
    <citation type="submission" date="2021-04" db="EMBL/GenBank/DDBJ databases">
        <title>Genome sequence of Serratia sp. arafor3.</title>
        <authorList>
            <person name="Besaury L."/>
        </authorList>
    </citation>
    <scope>NUCLEOTIDE SEQUENCE</scope>
    <source>
        <strain evidence="1">Arafor3</strain>
    </source>
</reference>
<keyword evidence="1" id="KW-0238">DNA-binding</keyword>
<sequence length="147" mass="16488">MPNRIPLDPVLPKEFDNTPNDARSKAQLDAWWDHPYGVTHTSGQIHVRCLNGGAWDRSSVLGIADSYEDACALAEAAQAKWVSRREEPVFKVIGDGTFALVRPAQRPDADEITIETFTSLEEAQKYMNRQPDKIDILYISTLITSLM</sequence>
<evidence type="ECO:0000313" key="1">
    <source>
        <dbReference type="EMBL" id="MCL1031399.1"/>
    </source>
</evidence>
<keyword evidence="2" id="KW-1185">Reference proteome</keyword>
<dbReference type="GO" id="GO:0003677">
    <property type="term" value="F:DNA binding"/>
    <property type="evidence" value="ECO:0007669"/>
    <property type="project" value="UniProtKB-KW"/>
</dbReference>
<gene>
    <name evidence="1" type="ORF">KAJ71_20605</name>
</gene>